<sequence>MHGIVNVENLIDSPEGLSRLKRDILFVDKICLMSLPREVFPYRNTASSEIISEIDYLQDTGLFEWTEIRMFHAQAQLGDGSKVGPRLSQQNQLPDDARAQIQSLLQAANRELDSISQRPIPELHKNPMSVVTTNLVNAFREISTALAFARSIDTRLAVAEQQVMGHEAVSLDILPSLSVLGVASPGEQVLDVCINKVAMPGPNVPWEAILELRADEDVTQRARKLRLWSRSLGQTELNPKHAVERLEDLLADYERYMAYHKQKLQHGTLKTCVYWASDIIESAVKLKFTELLKGFLEIGAAKKDLLIAEMEAPGREVSLISKLNSDSRYNS</sequence>
<comment type="caution">
    <text evidence="1">The sequence shown here is derived from an EMBL/GenBank/DDBJ whole genome shotgun (WGS) entry which is preliminary data.</text>
</comment>
<proteinExistence type="predicted"/>
<dbReference type="AlphaFoldDB" id="A0A367UHE2"/>
<accession>A0A367UHE2</accession>
<keyword evidence="2" id="KW-1185">Reference proteome</keyword>
<name>A0A367UHE2_9PROT</name>
<protein>
    <submittedName>
        <fullName evidence="1">Uncharacterized protein</fullName>
    </submittedName>
</protein>
<organism evidence="1 2">
    <name type="scientific">Thalassospira xianhensis MCCC 1A02616</name>
    <dbReference type="NCBI Taxonomy" id="1177929"/>
    <lineage>
        <taxon>Bacteria</taxon>
        <taxon>Pseudomonadati</taxon>
        <taxon>Pseudomonadota</taxon>
        <taxon>Alphaproteobacteria</taxon>
        <taxon>Rhodospirillales</taxon>
        <taxon>Thalassospiraceae</taxon>
        <taxon>Thalassospira</taxon>
    </lineage>
</organism>
<dbReference type="EMBL" id="JPWA01000001">
    <property type="protein sequence ID" value="RCK07628.1"/>
    <property type="molecule type" value="Genomic_DNA"/>
</dbReference>
<evidence type="ECO:0000313" key="1">
    <source>
        <dbReference type="EMBL" id="RCK07628.1"/>
    </source>
</evidence>
<gene>
    <name evidence="1" type="ORF">TH5_00700</name>
</gene>
<evidence type="ECO:0000313" key="2">
    <source>
        <dbReference type="Proteomes" id="UP000252419"/>
    </source>
</evidence>
<dbReference type="Proteomes" id="UP000252419">
    <property type="component" value="Unassembled WGS sequence"/>
</dbReference>
<reference evidence="1 2" key="1">
    <citation type="submission" date="2014-07" db="EMBL/GenBank/DDBJ databases">
        <title>Draft genome sequence of Thalassospira xianhensis P-4 (MCCC 1A02616).</title>
        <authorList>
            <person name="Lai Q."/>
            <person name="Shao Z."/>
        </authorList>
    </citation>
    <scope>NUCLEOTIDE SEQUENCE [LARGE SCALE GENOMIC DNA]</scope>
    <source>
        <strain evidence="1 2">MCCC 1A02616</strain>
    </source>
</reference>